<proteinExistence type="predicted"/>
<evidence type="ECO:0000313" key="2">
    <source>
        <dbReference type="Proteomes" id="UP001164929"/>
    </source>
</evidence>
<dbReference type="EMBL" id="JAQIZT010000001">
    <property type="protein sequence ID" value="KAJ7015632.1"/>
    <property type="molecule type" value="Genomic_DNA"/>
</dbReference>
<protein>
    <submittedName>
        <fullName evidence="1">Uncharacterized protein</fullName>
    </submittedName>
</protein>
<reference evidence="1 2" key="1">
    <citation type="journal article" date="2023" name="Mol. Ecol. Resour.">
        <title>Chromosome-level genome assembly of a triploid poplar Populus alba 'Berolinensis'.</title>
        <authorList>
            <person name="Chen S."/>
            <person name="Yu Y."/>
            <person name="Wang X."/>
            <person name="Wang S."/>
            <person name="Zhang T."/>
            <person name="Zhou Y."/>
            <person name="He R."/>
            <person name="Meng N."/>
            <person name="Wang Y."/>
            <person name="Liu W."/>
            <person name="Liu Z."/>
            <person name="Liu J."/>
            <person name="Guo Q."/>
            <person name="Huang H."/>
            <person name="Sederoff R.R."/>
            <person name="Wang G."/>
            <person name="Qu G."/>
            <person name="Chen S."/>
        </authorList>
    </citation>
    <scope>NUCLEOTIDE SEQUENCE [LARGE SCALE GENOMIC DNA]</scope>
    <source>
        <strain evidence="1">SC-2020</strain>
    </source>
</reference>
<keyword evidence="2" id="KW-1185">Reference proteome</keyword>
<accession>A0AAD6RVD3</accession>
<dbReference type="Proteomes" id="UP001164929">
    <property type="component" value="Chromosome 1"/>
</dbReference>
<dbReference type="AlphaFoldDB" id="A0AAD6RVD3"/>
<gene>
    <name evidence="1" type="ORF">NC653_004819</name>
</gene>
<comment type="caution">
    <text evidence="1">The sequence shown here is derived from an EMBL/GenBank/DDBJ whole genome shotgun (WGS) entry which is preliminary data.</text>
</comment>
<name>A0AAD6RVD3_9ROSI</name>
<evidence type="ECO:0000313" key="1">
    <source>
        <dbReference type="EMBL" id="KAJ7015632.1"/>
    </source>
</evidence>
<sequence>METWAKGGLLDEDLGLASDSVKSLTSQMNELAVSSNSAVVAPSSDLADASQYGSLLVQDIDKRILAKQRKITCAFLILKNLSKNLKILQIRLAEAQQQKTSITGYESRGCWRS</sequence>
<organism evidence="1 2">
    <name type="scientific">Populus alba x Populus x berolinensis</name>
    <dbReference type="NCBI Taxonomy" id="444605"/>
    <lineage>
        <taxon>Eukaryota</taxon>
        <taxon>Viridiplantae</taxon>
        <taxon>Streptophyta</taxon>
        <taxon>Embryophyta</taxon>
        <taxon>Tracheophyta</taxon>
        <taxon>Spermatophyta</taxon>
        <taxon>Magnoliopsida</taxon>
        <taxon>eudicotyledons</taxon>
        <taxon>Gunneridae</taxon>
        <taxon>Pentapetalae</taxon>
        <taxon>rosids</taxon>
        <taxon>fabids</taxon>
        <taxon>Malpighiales</taxon>
        <taxon>Salicaceae</taxon>
        <taxon>Saliceae</taxon>
        <taxon>Populus</taxon>
    </lineage>
</organism>